<evidence type="ECO:0000313" key="4">
    <source>
        <dbReference type="Proteomes" id="UP000308549"/>
    </source>
</evidence>
<feature type="compositionally biased region" description="Basic residues" evidence="2">
    <location>
        <begin position="105"/>
        <end position="114"/>
    </location>
</feature>
<keyword evidence="4" id="KW-1185">Reference proteome</keyword>
<dbReference type="EMBL" id="NAJL01000001">
    <property type="protein sequence ID" value="TKA34312.1"/>
    <property type="molecule type" value="Genomic_DNA"/>
</dbReference>
<reference evidence="3 4" key="1">
    <citation type="submission" date="2017-03" db="EMBL/GenBank/DDBJ databases">
        <title>Genomes of endolithic fungi from Antarctica.</title>
        <authorList>
            <person name="Coleine C."/>
            <person name="Masonjones S."/>
            <person name="Stajich J.E."/>
        </authorList>
    </citation>
    <scope>NUCLEOTIDE SEQUENCE [LARGE SCALE GENOMIC DNA]</scope>
    <source>
        <strain evidence="3 4">CCFEE 6315</strain>
    </source>
</reference>
<feature type="compositionally biased region" description="Basic and acidic residues" evidence="2">
    <location>
        <begin position="442"/>
        <end position="453"/>
    </location>
</feature>
<feature type="region of interest" description="Disordered" evidence="2">
    <location>
        <begin position="1"/>
        <end position="57"/>
    </location>
</feature>
<evidence type="ECO:0008006" key="5">
    <source>
        <dbReference type="Google" id="ProtNLM"/>
    </source>
</evidence>
<protein>
    <recommendedName>
        <fullName evidence="5">Actin-like ATPase domain-containing protein</fullName>
    </recommendedName>
</protein>
<dbReference type="InterPro" id="IPR004000">
    <property type="entry name" value="Actin"/>
</dbReference>
<feature type="compositionally biased region" description="Low complexity" evidence="2">
    <location>
        <begin position="1"/>
        <end position="13"/>
    </location>
</feature>
<dbReference type="PANTHER" id="PTHR11937">
    <property type="entry name" value="ACTIN"/>
    <property type="match status" value="1"/>
</dbReference>
<dbReference type="Gene3D" id="3.30.420.40">
    <property type="match status" value="3"/>
</dbReference>
<dbReference type="Proteomes" id="UP000308549">
    <property type="component" value="Unassembled WGS sequence"/>
</dbReference>
<accession>A0A4U0UH24</accession>
<name>A0A4U0UH24_9PEZI</name>
<dbReference type="Pfam" id="PF00022">
    <property type="entry name" value="Actin"/>
    <property type="match status" value="1"/>
</dbReference>
<comment type="caution">
    <text evidence="3">The sequence shown here is derived from an EMBL/GenBank/DDBJ whole genome shotgun (WGS) entry which is preliminary data.</text>
</comment>
<dbReference type="AlphaFoldDB" id="A0A4U0UH24"/>
<evidence type="ECO:0000313" key="3">
    <source>
        <dbReference type="EMBL" id="TKA34312.1"/>
    </source>
</evidence>
<feature type="region of interest" description="Disordered" evidence="2">
    <location>
        <begin position="81"/>
        <end position="119"/>
    </location>
</feature>
<gene>
    <name evidence="3" type="ORF">B0A50_00292</name>
</gene>
<comment type="similarity">
    <text evidence="1">Belongs to the actin family.</text>
</comment>
<sequence>MPATSPSPATRPALRSRPPSTTASTAGLGGKVSSPRTPLLGRSISSQFGSPAAFRSEPDEQIVYELDARYLRAGFAGESRPRSTYAFTPDTGRRGGDYRAYNLRKPARARRKRGGNGEKEADYEAWGREHEVYRTDTRALDLGLVEDKLERAVRSLHTTSLQLDTKPRKAVLAIPSLLPTPLLEIMLKVLFDHHQQPPSVTVLTTPVLAVVGAGLRDGLVVEVGWEETVVTAVGELREVGQRRSVRGEKMLAWEMRKALEQVENSNISDDEERSDPTTGLEEAEEALRQIGSCPPFSPTEPANPTPLESTFFPPIPSHPDDHDLPLAHLAHSLLLSLPPDLRRLCTTRLILTGGPTRLPGFKQRFLKELQHLISTRGWSRVKNFGSATAAERGREGRAVGKVKPHNLRTSPENLKADPPSMAGRSVASTSTAPLPVLPTHQRPRDDVSDPLTRKAERHCRPVNPEPWHLSQMPGAADSGLEMGAAAGVRGVETLGAWASASLVAGVRVKGVREVGREEFLRVGGLGLGEGLF</sequence>
<feature type="region of interest" description="Disordered" evidence="2">
    <location>
        <begin position="388"/>
        <end position="453"/>
    </location>
</feature>
<dbReference type="InterPro" id="IPR043129">
    <property type="entry name" value="ATPase_NBD"/>
</dbReference>
<evidence type="ECO:0000256" key="2">
    <source>
        <dbReference type="SAM" id="MobiDB-lite"/>
    </source>
</evidence>
<dbReference type="OrthoDB" id="337660at2759"/>
<proteinExistence type="inferred from homology"/>
<feature type="region of interest" description="Disordered" evidence="2">
    <location>
        <begin position="262"/>
        <end position="287"/>
    </location>
</feature>
<evidence type="ECO:0000256" key="1">
    <source>
        <dbReference type="RuleBase" id="RU000487"/>
    </source>
</evidence>
<dbReference type="SUPFAM" id="SSF53067">
    <property type="entry name" value="Actin-like ATPase domain"/>
    <property type="match status" value="2"/>
</dbReference>
<organism evidence="3 4">
    <name type="scientific">Salinomyces thailandicus</name>
    <dbReference type="NCBI Taxonomy" id="706561"/>
    <lineage>
        <taxon>Eukaryota</taxon>
        <taxon>Fungi</taxon>
        <taxon>Dikarya</taxon>
        <taxon>Ascomycota</taxon>
        <taxon>Pezizomycotina</taxon>
        <taxon>Dothideomycetes</taxon>
        <taxon>Dothideomycetidae</taxon>
        <taxon>Mycosphaerellales</taxon>
        <taxon>Teratosphaeriaceae</taxon>
        <taxon>Salinomyces</taxon>
    </lineage>
</organism>
<dbReference type="SMART" id="SM00268">
    <property type="entry name" value="ACTIN"/>
    <property type="match status" value="1"/>
</dbReference>